<dbReference type="Gene3D" id="3.30.2310.20">
    <property type="entry name" value="RelE-like"/>
    <property type="match status" value="1"/>
</dbReference>
<dbReference type="PANTHER" id="PTHR38039:SF1">
    <property type="entry name" value="TOXIN YOEB"/>
    <property type="match status" value="1"/>
</dbReference>
<keyword evidence="4" id="KW-0255">Endonuclease</keyword>
<dbReference type="AlphaFoldDB" id="A0A843SJL3"/>
<evidence type="ECO:0000256" key="5">
    <source>
        <dbReference type="ARBA" id="ARBA00022801"/>
    </source>
</evidence>
<comment type="similarity">
    <text evidence="1">Belongs to the YoeB family.</text>
</comment>
<evidence type="ECO:0000256" key="6">
    <source>
        <dbReference type="ARBA" id="ARBA00030388"/>
    </source>
</evidence>
<dbReference type="GO" id="GO:0016787">
    <property type="term" value="F:hydrolase activity"/>
    <property type="evidence" value="ECO:0007669"/>
    <property type="project" value="UniProtKB-KW"/>
</dbReference>
<protein>
    <recommendedName>
        <fullName evidence="6">Putative mRNA interferase YoeB</fullName>
    </recommendedName>
</protein>
<dbReference type="RefSeq" id="WP_152808054.1">
    <property type="nucleotide sequence ID" value="NZ_WHUF01000007.1"/>
</dbReference>
<evidence type="ECO:0000313" key="8">
    <source>
        <dbReference type="Proteomes" id="UP000444318"/>
    </source>
</evidence>
<keyword evidence="2" id="KW-1277">Toxin-antitoxin system</keyword>
<dbReference type="Pfam" id="PF06769">
    <property type="entry name" value="YoeB_toxin"/>
    <property type="match status" value="1"/>
</dbReference>
<dbReference type="GO" id="GO:0004519">
    <property type="term" value="F:endonuclease activity"/>
    <property type="evidence" value="ECO:0007669"/>
    <property type="project" value="UniProtKB-KW"/>
</dbReference>
<organism evidence="7 8">
    <name type="scientific">Rugamonas rivuli</name>
    <dbReference type="NCBI Taxonomy" id="2743358"/>
    <lineage>
        <taxon>Bacteria</taxon>
        <taxon>Pseudomonadati</taxon>
        <taxon>Pseudomonadota</taxon>
        <taxon>Betaproteobacteria</taxon>
        <taxon>Burkholderiales</taxon>
        <taxon>Oxalobacteraceae</taxon>
        <taxon>Telluria group</taxon>
        <taxon>Rugamonas</taxon>
    </lineage>
</organism>
<dbReference type="InterPro" id="IPR035093">
    <property type="entry name" value="RelE/ParE_toxin_dom_sf"/>
</dbReference>
<evidence type="ECO:0000256" key="4">
    <source>
        <dbReference type="ARBA" id="ARBA00022759"/>
    </source>
</evidence>
<dbReference type="GO" id="GO:0098795">
    <property type="term" value="P:global gene silencing by mRNA cleavage"/>
    <property type="evidence" value="ECO:0007669"/>
    <property type="project" value="TreeGrafter"/>
</dbReference>
<dbReference type="InterPro" id="IPR009614">
    <property type="entry name" value="YoeB_toxin"/>
</dbReference>
<evidence type="ECO:0000256" key="3">
    <source>
        <dbReference type="ARBA" id="ARBA00022722"/>
    </source>
</evidence>
<accession>A0A843SJL3</accession>
<keyword evidence="8" id="KW-1185">Reference proteome</keyword>
<proteinExistence type="inferred from homology"/>
<keyword evidence="5" id="KW-0378">Hydrolase</keyword>
<dbReference type="NCBIfam" id="TIGR02116">
    <property type="entry name" value="toxin_Txe_YoeB"/>
    <property type="match status" value="1"/>
</dbReference>
<dbReference type="Proteomes" id="UP000444318">
    <property type="component" value="Unassembled WGS sequence"/>
</dbReference>
<evidence type="ECO:0000256" key="1">
    <source>
        <dbReference type="ARBA" id="ARBA00008172"/>
    </source>
</evidence>
<reference evidence="7 8" key="1">
    <citation type="submission" date="2019-10" db="EMBL/GenBank/DDBJ databases">
        <title>Two novel species isolated from a subtropical stream in China.</title>
        <authorList>
            <person name="Lu H."/>
        </authorList>
    </citation>
    <scope>NUCLEOTIDE SEQUENCE [LARGE SCALE GENOMIC DNA]</scope>
    <source>
        <strain evidence="7 8">FT103W</strain>
    </source>
</reference>
<comment type="caution">
    <text evidence="7">The sequence shown here is derived from an EMBL/GenBank/DDBJ whole genome shotgun (WGS) entry which is preliminary data.</text>
</comment>
<gene>
    <name evidence="7" type="ORF">GEV01_24410</name>
</gene>
<dbReference type="EMBL" id="WHUF01000007">
    <property type="protein sequence ID" value="MQA22668.1"/>
    <property type="molecule type" value="Genomic_DNA"/>
</dbReference>
<keyword evidence="3" id="KW-0540">Nuclease</keyword>
<dbReference type="PANTHER" id="PTHR38039">
    <property type="entry name" value="TOXIN YOEB"/>
    <property type="match status" value="1"/>
</dbReference>
<dbReference type="GO" id="GO:0006401">
    <property type="term" value="P:RNA catabolic process"/>
    <property type="evidence" value="ECO:0007669"/>
    <property type="project" value="InterPro"/>
</dbReference>
<sequence length="101" mass="11980">MKNKKTENKQQAKKPALSWSDHAWEDYLHWQHADPKIAERINDLIDECLKDPFHGTGKPEPLRGELSGFWSRRIDRQHRLVYLPDEGCIYVAACRHHYDDK</sequence>
<name>A0A843SJL3_9BURK</name>
<dbReference type="SUPFAM" id="SSF143011">
    <property type="entry name" value="RelE-like"/>
    <property type="match status" value="1"/>
</dbReference>
<evidence type="ECO:0000313" key="7">
    <source>
        <dbReference type="EMBL" id="MQA22668.1"/>
    </source>
</evidence>
<evidence type="ECO:0000256" key="2">
    <source>
        <dbReference type="ARBA" id="ARBA00022649"/>
    </source>
</evidence>